<dbReference type="InterPro" id="IPR013325">
    <property type="entry name" value="RNA_pol_sigma_r2"/>
</dbReference>
<dbReference type="Gene3D" id="1.10.10.10">
    <property type="entry name" value="Winged helix-like DNA-binding domain superfamily/Winged helix DNA-binding domain"/>
    <property type="match status" value="1"/>
</dbReference>
<dbReference type="Pfam" id="PF04542">
    <property type="entry name" value="Sigma70_r2"/>
    <property type="match status" value="1"/>
</dbReference>
<dbReference type="InterPro" id="IPR013324">
    <property type="entry name" value="RNA_pol_sigma_r3/r4-like"/>
</dbReference>
<keyword evidence="3" id="KW-0731">Sigma factor</keyword>
<dbReference type="PANTHER" id="PTHR43133">
    <property type="entry name" value="RNA POLYMERASE ECF-TYPE SIGMA FACTO"/>
    <property type="match status" value="1"/>
</dbReference>
<evidence type="ECO:0000259" key="5">
    <source>
        <dbReference type="Pfam" id="PF04542"/>
    </source>
</evidence>
<dbReference type="Gene3D" id="1.10.1740.10">
    <property type="match status" value="1"/>
</dbReference>
<dbReference type="AlphaFoldDB" id="A0A926I8D0"/>
<dbReference type="NCBIfam" id="TIGR02937">
    <property type="entry name" value="sigma70-ECF"/>
    <property type="match status" value="1"/>
</dbReference>
<keyword evidence="8" id="KW-1185">Reference proteome</keyword>
<evidence type="ECO:0000313" key="7">
    <source>
        <dbReference type="EMBL" id="MBC8560864.1"/>
    </source>
</evidence>
<gene>
    <name evidence="7" type="ORF">H8710_12390</name>
</gene>
<dbReference type="SUPFAM" id="SSF88659">
    <property type="entry name" value="Sigma3 and sigma4 domains of RNA polymerase sigma factors"/>
    <property type="match status" value="1"/>
</dbReference>
<evidence type="ECO:0000313" key="8">
    <source>
        <dbReference type="Proteomes" id="UP000610760"/>
    </source>
</evidence>
<dbReference type="Proteomes" id="UP000610760">
    <property type="component" value="Unassembled WGS sequence"/>
</dbReference>
<protein>
    <submittedName>
        <fullName evidence="7">Sigma-70 family RNA polymerase sigma factor</fullName>
    </submittedName>
</protein>
<keyword evidence="2" id="KW-0805">Transcription regulation</keyword>
<dbReference type="CDD" id="cd06171">
    <property type="entry name" value="Sigma70_r4"/>
    <property type="match status" value="1"/>
</dbReference>
<reference evidence="7" key="1">
    <citation type="submission" date="2020-08" db="EMBL/GenBank/DDBJ databases">
        <title>Genome public.</title>
        <authorList>
            <person name="Liu C."/>
            <person name="Sun Q."/>
        </authorList>
    </citation>
    <scope>NUCLEOTIDE SEQUENCE</scope>
    <source>
        <strain evidence="7">NSJ-33</strain>
    </source>
</reference>
<accession>A0A926I8D0</accession>
<comment type="caution">
    <text evidence="7">The sequence shown here is derived from an EMBL/GenBank/DDBJ whole genome shotgun (WGS) entry which is preliminary data.</text>
</comment>
<organism evidence="7 8">
    <name type="scientific">Fumia xinanensis</name>
    <dbReference type="NCBI Taxonomy" id="2763659"/>
    <lineage>
        <taxon>Bacteria</taxon>
        <taxon>Bacillati</taxon>
        <taxon>Bacillota</taxon>
        <taxon>Clostridia</taxon>
        <taxon>Eubacteriales</taxon>
        <taxon>Oscillospiraceae</taxon>
        <taxon>Fumia</taxon>
    </lineage>
</organism>
<dbReference type="EMBL" id="JACRSV010000005">
    <property type="protein sequence ID" value="MBC8560864.1"/>
    <property type="molecule type" value="Genomic_DNA"/>
</dbReference>
<dbReference type="InterPro" id="IPR014284">
    <property type="entry name" value="RNA_pol_sigma-70_dom"/>
</dbReference>
<dbReference type="InterPro" id="IPR039425">
    <property type="entry name" value="RNA_pol_sigma-70-like"/>
</dbReference>
<keyword evidence="4" id="KW-0804">Transcription</keyword>
<dbReference type="InterPro" id="IPR007627">
    <property type="entry name" value="RNA_pol_sigma70_r2"/>
</dbReference>
<evidence type="ECO:0000256" key="3">
    <source>
        <dbReference type="ARBA" id="ARBA00023082"/>
    </source>
</evidence>
<comment type="similarity">
    <text evidence="1">Belongs to the sigma-70 factor family. ECF subfamily.</text>
</comment>
<evidence type="ECO:0000256" key="4">
    <source>
        <dbReference type="ARBA" id="ARBA00023163"/>
    </source>
</evidence>
<dbReference type="Pfam" id="PF08281">
    <property type="entry name" value="Sigma70_r4_2"/>
    <property type="match status" value="1"/>
</dbReference>
<evidence type="ECO:0000256" key="2">
    <source>
        <dbReference type="ARBA" id="ARBA00023015"/>
    </source>
</evidence>
<dbReference type="SUPFAM" id="SSF88946">
    <property type="entry name" value="Sigma2 domain of RNA polymerase sigma factors"/>
    <property type="match status" value="1"/>
</dbReference>
<evidence type="ECO:0000256" key="1">
    <source>
        <dbReference type="ARBA" id="ARBA00010641"/>
    </source>
</evidence>
<dbReference type="InterPro" id="IPR013249">
    <property type="entry name" value="RNA_pol_sigma70_r4_t2"/>
</dbReference>
<dbReference type="GO" id="GO:0003677">
    <property type="term" value="F:DNA binding"/>
    <property type="evidence" value="ECO:0007669"/>
    <property type="project" value="InterPro"/>
</dbReference>
<proteinExistence type="inferred from homology"/>
<dbReference type="InterPro" id="IPR036388">
    <property type="entry name" value="WH-like_DNA-bd_sf"/>
</dbReference>
<name>A0A926I8D0_9FIRM</name>
<sequence>MSELQNLVLVAKKGDKDAFAQLYQHIYKDLYKFAYYVLKNDQDAQDAVSDAVIDAYAGISKLKNADAFRSWMFKILSAKCKRKLKTYVVRNQESDLDDVELSVSGSEESLELKQALGILSDEERMIVSLTVFGGYDSAEIGKMLNLNRNTVRSKHSRALAKMRTVLTTEKMGKEEGGRANRS</sequence>
<feature type="domain" description="RNA polymerase sigma-70 region 2" evidence="5">
    <location>
        <begin position="22"/>
        <end position="85"/>
    </location>
</feature>
<feature type="domain" description="RNA polymerase sigma factor 70 region 4 type 2" evidence="6">
    <location>
        <begin position="110"/>
        <end position="162"/>
    </location>
</feature>
<dbReference type="GO" id="GO:0016987">
    <property type="term" value="F:sigma factor activity"/>
    <property type="evidence" value="ECO:0007669"/>
    <property type="project" value="UniProtKB-KW"/>
</dbReference>
<dbReference type="GO" id="GO:0006352">
    <property type="term" value="P:DNA-templated transcription initiation"/>
    <property type="evidence" value="ECO:0007669"/>
    <property type="project" value="InterPro"/>
</dbReference>
<dbReference type="PANTHER" id="PTHR43133:SF51">
    <property type="entry name" value="RNA POLYMERASE SIGMA FACTOR"/>
    <property type="match status" value="1"/>
</dbReference>
<evidence type="ECO:0000259" key="6">
    <source>
        <dbReference type="Pfam" id="PF08281"/>
    </source>
</evidence>